<feature type="region of interest" description="Disordered" evidence="18">
    <location>
        <begin position="69"/>
        <end position="88"/>
    </location>
</feature>
<evidence type="ECO:0000256" key="10">
    <source>
        <dbReference type="ARBA" id="ARBA00022962"/>
    </source>
</evidence>
<dbReference type="FunFam" id="2.160.20.60:FF:000003">
    <property type="entry name" value="Ferredoxin-dependent glutamate synthase, chloroplastic"/>
    <property type="match status" value="1"/>
</dbReference>
<dbReference type="EMBL" id="LVLJ01002403">
    <property type="protein sequence ID" value="OAE25130.1"/>
    <property type="molecule type" value="Genomic_DNA"/>
</dbReference>
<keyword evidence="7" id="KW-0285">Flavoprotein</keyword>
<evidence type="ECO:0000256" key="16">
    <source>
        <dbReference type="ARBA" id="ARBA00037928"/>
    </source>
</evidence>
<dbReference type="SUPFAM" id="SSF56235">
    <property type="entry name" value="N-terminal nucleophile aminohydrolases (Ntn hydrolases)"/>
    <property type="match status" value="1"/>
</dbReference>
<keyword evidence="11" id="KW-0560">Oxidoreductase</keyword>
<keyword evidence="14" id="KW-0314">Glutamate biosynthesis</keyword>
<evidence type="ECO:0000256" key="8">
    <source>
        <dbReference type="ARBA" id="ARBA00022643"/>
    </source>
</evidence>
<dbReference type="GO" id="GO:0019676">
    <property type="term" value="P:ammonia assimilation cycle"/>
    <property type="evidence" value="ECO:0007669"/>
    <property type="project" value="TreeGrafter"/>
</dbReference>
<protein>
    <recommendedName>
        <fullName evidence="17">glutamate synthase (ferredoxin)</fullName>
        <ecNumber evidence="17">1.4.7.1</ecNumber>
    </recommendedName>
</protein>
<comment type="pathway">
    <text evidence="4">Nitrogen metabolism.</text>
</comment>
<dbReference type="Proteomes" id="UP000077202">
    <property type="component" value="Unassembled WGS sequence"/>
</dbReference>
<dbReference type="GO" id="GO:0006537">
    <property type="term" value="P:glutamate biosynthetic process"/>
    <property type="evidence" value="ECO:0007669"/>
    <property type="project" value="UniProtKB-KW"/>
</dbReference>
<evidence type="ECO:0000256" key="12">
    <source>
        <dbReference type="ARBA" id="ARBA00023004"/>
    </source>
</evidence>
<comment type="cofactor">
    <cofactor evidence="1">
        <name>FMN</name>
        <dbReference type="ChEBI" id="CHEBI:58210"/>
    </cofactor>
</comment>
<dbReference type="InterPro" id="IPR017932">
    <property type="entry name" value="GATase_2_dom"/>
</dbReference>
<dbReference type="Gene3D" id="2.160.20.60">
    <property type="entry name" value="Glutamate synthase, alpha subunit, C-terminal domain"/>
    <property type="match status" value="1"/>
</dbReference>
<keyword evidence="6" id="KW-0028">Amino-acid biosynthesis</keyword>
<dbReference type="EC" id="1.4.7.1" evidence="17"/>
<evidence type="ECO:0000313" key="21">
    <source>
        <dbReference type="Proteomes" id="UP000077202"/>
    </source>
</evidence>
<dbReference type="InterPro" id="IPR036485">
    <property type="entry name" value="Glu_synth_asu_C_sf"/>
</dbReference>
<keyword evidence="21" id="KW-1185">Reference proteome</keyword>
<evidence type="ECO:0000259" key="19">
    <source>
        <dbReference type="PROSITE" id="PS51278"/>
    </source>
</evidence>
<keyword evidence="15" id="KW-0003">3Fe-4S</keyword>
<reference evidence="20" key="1">
    <citation type="submission" date="2016-03" db="EMBL/GenBank/DDBJ databases">
        <title>Mechanisms controlling the formation of the plant cell surface in tip-growing cells are functionally conserved among land plants.</title>
        <authorList>
            <person name="Honkanen S."/>
            <person name="Jones V.A."/>
            <person name="Morieri G."/>
            <person name="Champion C."/>
            <person name="Hetherington A.J."/>
            <person name="Kelly S."/>
            <person name="Saint-Marcoux D."/>
            <person name="Proust H."/>
            <person name="Prescott H."/>
            <person name="Dolan L."/>
        </authorList>
    </citation>
    <scope>NUCLEOTIDE SEQUENCE [LARGE SCALE GENOMIC DNA]</scope>
    <source>
        <tissue evidence="20">Whole gametophyte</tissue>
    </source>
</reference>
<keyword evidence="12" id="KW-0408">Iron</keyword>
<comment type="pathway">
    <text evidence="3">Energy metabolism; nitrogen metabolism.</text>
</comment>
<dbReference type="FunFam" id="3.60.20.10:FF:000001">
    <property type="entry name" value="Glutamate synthase, large subunit"/>
    <property type="match status" value="1"/>
</dbReference>
<dbReference type="PANTHER" id="PTHR11938:SF133">
    <property type="entry name" value="GLUTAMATE SYNTHASE (NADH)"/>
    <property type="match status" value="1"/>
</dbReference>
<evidence type="ECO:0000256" key="7">
    <source>
        <dbReference type="ARBA" id="ARBA00022630"/>
    </source>
</evidence>
<dbReference type="Pfam" id="PF01493">
    <property type="entry name" value="GXGXG"/>
    <property type="match status" value="1"/>
</dbReference>
<evidence type="ECO:0000256" key="1">
    <source>
        <dbReference type="ARBA" id="ARBA00001917"/>
    </source>
</evidence>
<evidence type="ECO:0000313" key="20">
    <source>
        <dbReference type="EMBL" id="OAE25130.1"/>
    </source>
</evidence>
<evidence type="ECO:0000256" key="17">
    <source>
        <dbReference type="ARBA" id="ARBA00039085"/>
    </source>
</evidence>
<evidence type="ECO:0000256" key="14">
    <source>
        <dbReference type="ARBA" id="ARBA00023164"/>
    </source>
</evidence>
<keyword evidence="9" id="KW-0479">Metal-binding</keyword>
<dbReference type="SUPFAM" id="SSF51395">
    <property type="entry name" value="FMN-linked oxidoreductases"/>
    <property type="match status" value="1"/>
</dbReference>
<evidence type="ECO:0000256" key="18">
    <source>
        <dbReference type="SAM" id="MobiDB-lite"/>
    </source>
</evidence>
<comment type="caution">
    <text evidence="20">The sequence shown here is derived from an EMBL/GenBank/DDBJ whole genome shotgun (WGS) entry which is preliminary data.</text>
</comment>
<evidence type="ECO:0000256" key="11">
    <source>
        <dbReference type="ARBA" id="ARBA00023002"/>
    </source>
</evidence>
<dbReference type="Gene3D" id="3.20.20.70">
    <property type="entry name" value="Aldolase class I"/>
    <property type="match status" value="2"/>
</dbReference>
<dbReference type="InterPro" id="IPR029055">
    <property type="entry name" value="Ntn_hydrolases_N"/>
</dbReference>
<dbReference type="InterPro" id="IPR013785">
    <property type="entry name" value="Aldolase_TIM"/>
</dbReference>
<keyword evidence="8" id="KW-0288">FMN</keyword>
<evidence type="ECO:0000256" key="15">
    <source>
        <dbReference type="ARBA" id="ARBA00023291"/>
    </source>
</evidence>
<name>A0A176VWF3_MARPO</name>
<dbReference type="UniPathway" id="UPA00045"/>
<sequence length="1641" mass="178022">MASGCILAPRLVARSPVSSCSCLSPALASSSSLAALPSVSPAATVASGLHLKDRLRIPAFDGLHGASKLSKSLGTHESPARRKNVGRSQTWKQACASLVNGAGIAAPAARTYEVANMEDILAERDACGVGFIANLKNKASFEVVQDALTALSCMEHRGGCGADNDSGDGAGVMTRIPWELFDHWFKEQGKPPVSGAKVAVGMVFLPQDEQLQSAALAAMEKVFAGEKLEILGWRQVPCNEACVGYYAKKTMPSIQQVFVKLAAEESVDDIERELYITRKLVEKLALTEPWGEETYFCSLSSQTIVYKGMLRSEVLGEFYLDLQNELYKSPFAIYHRRFSTNTNPRWPLAQPMRFLGHNGEINTLQGNLNWMRSREATMYSPVWHGREEDIRPIGNAKASDSANLDITAELLIRSGRSPEESLMILVPEAYKNHPTLDVKYPEVKDFYDYYKGQMEAWDGPALLLFSDGTTVGACLDRNGLRPARYWRTEDDMLYVASEVGVLHSNEDKVIMKGRLGPGMMISVNLESGEVFENTEVKKRVASAKPYRQWLDEGSRTLPKASFLSSTQLDSESLLRRQQAFGYSFEDVQMVIENMASQGKEPTFCMGDDIPLAVLSQRGHMLYDYFKQRFAQVTNPAIDPLREGLVMSLEVNLGKRENLLVPGPENAAQMTLSNPFLSESELELLEGDPIFQSSTLPVFFDISNGIEGSLQRALDNLCEAADEAVRAGSQLLILSDRSDDMQASRPAIPILLAVGAVHHHLIQNGLRLSASIVVETAQCFSTHHFACLIGYGASAVCPYLALESCRQWRSSSKTVNLMKNGKIPSTTVEQTQNNFRKAVKAGLLKILSKMGISLLSSYCGAQIFEIYGLGADVVDMAFRGSVSRIGGLTLDELARESVSFWSKGFSEEQVKKLENFGFIQFRPGGEYHGNNPEMSKLLHKAVREKMESAYAVYQEHLSTRPVNVLRDLLELKSDRPAISTSKVEPATSIVERFCTGGMSLGAISRETHEAIAIAMNRIGGKSNSGEGGEDPVRWRNLDDVRDGYSPTLPHLKGLQNGDLATSAIKQVASGRFGVTPTFLANAEQLEIKIAQGAKPGEGGQLPGKKVSGYIALLRNSKAGVPLISPPPHHDIYSIEDLAQLIYDLHQVNPNAKVSVKLVAEAGIGTVASGVAKANADVIQISGHDGGTGASPISSIKHAGGPWEMGLTETQQTLLNNGLRERVTLRVDGGFKSGVDVVLAAAMGADEYGFGSIAMIATGCVMARICHTNNCPVGVASQREELRARFPGIPGDLVNYFLYVAEEVRGILGKLGFEKLDDIIGRVDLLKLRDTQLTKTQHVDMSFILANAGLPKMSSTKIRQQPVHSNGPVLDDVILADPEIAEAIKEEKTAAKKSKIFNVDRSVCGRVAGAIAKQHGEGFAGRLDLTFEGSAGQSFGCFLTPGMNVRLVGEANDYVGKGMAGGEIVIVPHDGVKFAPEDATIVGNTCLYGATGGQFFALGKAGERFAVRNSSAEAVVEGCGDHSCEYMTGGCVVSLGKVGRNVGAGMTGGLAYFLDEDDTFTSKVNKEIVKMQRVISPAGQQLLRRLIQAHVDKTGSTRGQLVLENWEKYLPMFWQLVPPSEEDTPEASADFQENVPNLVAQSV</sequence>
<comment type="cofactor">
    <cofactor evidence="2">
        <name>[3Fe-4S] cluster</name>
        <dbReference type="ChEBI" id="CHEBI:21137"/>
    </cofactor>
</comment>
<dbReference type="NCBIfam" id="NF008730">
    <property type="entry name" value="PRK11750.1"/>
    <property type="match status" value="1"/>
</dbReference>
<keyword evidence="10" id="KW-0315">Glutamine amidotransferase</keyword>
<evidence type="ECO:0000256" key="13">
    <source>
        <dbReference type="ARBA" id="ARBA00023014"/>
    </source>
</evidence>
<dbReference type="SUPFAM" id="SSF69336">
    <property type="entry name" value="Alpha subunit of glutamate synthase, C-terminal domain"/>
    <property type="match status" value="1"/>
</dbReference>
<evidence type="ECO:0000256" key="2">
    <source>
        <dbReference type="ARBA" id="ARBA00001927"/>
    </source>
</evidence>
<dbReference type="Pfam" id="PF00310">
    <property type="entry name" value="GATase_2"/>
    <property type="match status" value="1"/>
</dbReference>
<evidence type="ECO:0000256" key="3">
    <source>
        <dbReference type="ARBA" id="ARBA00004802"/>
    </source>
</evidence>
<dbReference type="FunFam" id="3.20.20.70:FF:000084">
    <property type="entry name" value="Ferredoxin-dependent glutamate synthase, chloroplastic"/>
    <property type="match status" value="1"/>
</dbReference>
<organism evidence="20 21">
    <name type="scientific">Marchantia polymorpha subsp. ruderalis</name>
    <dbReference type="NCBI Taxonomy" id="1480154"/>
    <lineage>
        <taxon>Eukaryota</taxon>
        <taxon>Viridiplantae</taxon>
        <taxon>Streptophyta</taxon>
        <taxon>Embryophyta</taxon>
        <taxon>Marchantiophyta</taxon>
        <taxon>Marchantiopsida</taxon>
        <taxon>Marchantiidae</taxon>
        <taxon>Marchantiales</taxon>
        <taxon>Marchantiaceae</taxon>
        <taxon>Marchantia</taxon>
    </lineage>
</organism>
<evidence type="ECO:0000256" key="6">
    <source>
        <dbReference type="ARBA" id="ARBA00022605"/>
    </source>
</evidence>
<dbReference type="Pfam" id="PF04898">
    <property type="entry name" value="Glu_syn_central"/>
    <property type="match status" value="1"/>
</dbReference>
<accession>A0A176VWF3</accession>
<evidence type="ECO:0000256" key="9">
    <source>
        <dbReference type="ARBA" id="ARBA00022723"/>
    </source>
</evidence>
<dbReference type="Pfam" id="PF01645">
    <property type="entry name" value="Glu_synthase"/>
    <property type="match status" value="1"/>
</dbReference>
<dbReference type="CDD" id="cd00713">
    <property type="entry name" value="GltS"/>
    <property type="match status" value="1"/>
</dbReference>
<comment type="pathway">
    <text evidence="16">Amino-acid biosynthesis; L-glutamate biosynthesis via GLT pathway; L-glutamate from 2-oxoglutarate and L-glutamine (ferredoxin route): step 1/1.</text>
</comment>
<dbReference type="CDD" id="cd00982">
    <property type="entry name" value="gltB_C"/>
    <property type="match status" value="1"/>
</dbReference>
<dbReference type="InterPro" id="IPR002489">
    <property type="entry name" value="Glu_synth_asu_C"/>
</dbReference>
<dbReference type="InterPro" id="IPR050711">
    <property type="entry name" value="ET-N_metabolism_enzyme"/>
</dbReference>
<evidence type="ECO:0000256" key="5">
    <source>
        <dbReference type="ARBA" id="ARBA00009716"/>
    </source>
</evidence>
<dbReference type="FunFam" id="3.20.20.70:FF:000127">
    <property type="entry name" value="Ferredoxin-dependent glutamate synthase, chloroplastic"/>
    <property type="match status" value="1"/>
</dbReference>
<dbReference type="InterPro" id="IPR002932">
    <property type="entry name" value="Glu_synthdom"/>
</dbReference>
<dbReference type="GO" id="GO:0016041">
    <property type="term" value="F:glutamate synthase (ferredoxin) activity"/>
    <property type="evidence" value="ECO:0007669"/>
    <property type="project" value="UniProtKB-EC"/>
</dbReference>
<dbReference type="PANTHER" id="PTHR11938">
    <property type="entry name" value="FAD NADPH DEHYDROGENASE/OXIDOREDUCTASE"/>
    <property type="match status" value="1"/>
</dbReference>
<dbReference type="GO" id="GO:0051538">
    <property type="term" value="F:3 iron, 4 sulfur cluster binding"/>
    <property type="evidence" value="ECO:0007669"/>
    <property type="project" value="UniProtKB-KW"/>
</dbReference>
<keyword evidence="13" id="KW-0411">Iron-sulfur</keyword>
<proteinExistence type="inferred from homology"/>
<dbReference type="PROSITE" id="PS51278">
    <property type="entry name" value="GATASE_TYPE_2"/>
    <property type="match status" value="1"/>
</dbReference>
<evidence type="ECO:0000256" key="4">
    <source>
        <dbReference type="ARBA" id="ARBA00004909"/>
    </source>
</evidence>
<dbReference type="GO" id="GO:0009507">
    <property type="term" value="C:chloroplast"/>
    <property type="evidence" value="ECO:0007669"/>
    <property type="project" value="UniProtKB-ARBA"/>
</dbReference>
<feature type="domain" description="Glutamine amidotransferase type-2" evidence="19">
    <location>
        <begin position="127"/>
        <end position="526"/>
    </location>
</feature>
<gene>
    <name evidence="20" type="ORF">AXG93_3217s1470</name>
</gene>
<comment type="similarity">
    <text evidence="5">Belongs to the glutamate synthase family.</text>
</comment>
<dbReference type="GO" id="GO:0046872">
    <property type="term" value="F:metal ion binding"/>
    <property type="evidence" value="ECO:0007669"/>
    <property type="project" value="UniProtKB-KW"/>
</dbReference>
<dbReference type="CDD" id="cd02808">
    <property type="entry name" value="GltS_FMN"/>
    <property type="match status" value="1"/>
</dbReference>
<dbReference type="Gene3D" id="3.60.20.10">
    <property type="entry name" value="Glutamine Phosphoribosylpyrophosphate, subunit 1, domain 1"/>
    <property type="match status" value="1"/>
</dbReference>
<dbReference type="InterPro" id="IPR006982">
    <property type="entry name" value="Glu_synth_centr_N"/>
</dbReference>